<protein>
    <submittedName>
        <fullName evidence="6">DNA polymerase III subunit delta</fullName>
    </submittedName>
</protein>
<keyword evidence="1" id="KW-0808">Transferase</keyword>
<dbReference type="Gene3D" id="3.40.50.300">
    <property type="entry name" value="P-loop containing nucleotide triphosphate hydrolases"/>
    <property type="match status" value="1"/>
</dbReference>
<sequence>MSLTQLDDEQKKGLPSPVYLLNYKDYFYQVESLRLLRGSVQDSTFNFDVYDLEPGDEHATMAEITDTLMMASLFAARRFICVKNFQKALKGDITRLTRYVENPSPTSVLFLFNQLPDKPNKPKGDKPPLPFSVKSMTLDFNERELLDWGQKKVQSYGCTITRESLRFLKEICGDSASKFSNELDKLPLLGKKKIDEADAAEAVFGTKSYTIFNVADAIVKGNRSKAVAIYAEIRDGLDELMTLGALNWKLEKEIHADTPVFMKCYEQLNDVNKRLRGANQRYPLELLIYNLSSPPAN</sequence>
<keyword evidence="7" id="KW-1185">Reference proteome</keyword>
<evidence type="ECO:0000256" key="1">
    <source>
        <dbReference type="ARBA" id="ARBA00022679"/>
    </source>
</evidence>
<organism evidence="6 7">
    <name type="scientific">Candidatus Magnetominusculus xianensis</name>
    <dbReference type="NCBI Taxonomy" id="1748249"/>
    <lineage>
        <taxon>Bacteria</taxon>
        <taxon>Pseudomonadati</taxon>
        <taxon>Nitrospirota</taxon>
        <taxon>Nitrospiria</taxon>
        <taxon>Nitrospirales</taxon>
        <taxon>Nitrospiraceae</taxon>
        <taxon>Candidatus Magnetominusculus</taxon>
    </lineage>
</organism>
<comment type="caution">
    <text evidence="6">The sequence shown here is derived from an EMBL/GenBank/DDBJ whole genome shotgun (WGS) entry which is preliminary data.</text>
</comment>
<reference evidence="6 7" key="1">
    <citation type="submission" date="2015-11" db="EMBL/GenBank/DDBJ databases">
        <authorList>
            <person name="Lin W."/>
        </authorList>
    </citation>
    <scope>NUCLEOTIDE SEQUENCE [LARGE SCALE GENOMIC DNA]</scope>
    <source>
        <strain evidence="6 7">HCH-1</strain>
    </source>
</reference>
<feature type="domain" description="DNA polymerase III delta N-terminal" evidence="5">
    <location>
        <begin position="49"/>
        <end position="114"/>
    </location>
</feature>
<dbReference type="Proteomes" id="UP000060487">
    <property type="component" value="Unassembled WGS sequence"/>
</dbReference>
<evidence type="ECO:0000256" key="3">
    <source>
        <dbReference type="ARBA" id="ARBA00022705"/>
    </source>
</evidence>
<evidence type="ECO:0000256" key="4">
    <source>
        <dbReference type="ARBA" id="ARBA00022932"/>
    </source>
</evidence>
<proteinExistence type="predicted"/>
<name>A0ABR5SFC6_9BACT</name>
<dbReference type="Gene3D" id="1.10.8.60">
    <property type="match status" value="1"/>
</dbReference>
<dbReference type="InterPro" id="IPR005790">
    <property type="entry name" value="DNA_polIII_delta"/>
</dbReference>
<dbReference type="RefSeq" id="WP_085052212.1">
    <property type="nucleotide sequence ID" value="NZ_LNQR01000058.1"/>
</dbReference>
<dbReference type="Pfam" id="PF06144">
    <property type="entry name" value="DNA_pol3_delta"/>
    <property type="match status" value="1"/>
</dbReference>
<dbReference type="InterPro" id="IPR027417">
    <property type="entry name" value="P-loop_NTPase"/>
</dbReference>
<dbReference type="PANTHER" id="PTHR34388">
    <property type="entry name" value="DNA POLYMERASE III SUBUNIT DELTA"/>
    <property type="match status" value="1"/>
</dbReference>
<gene>
    <name evidence="6" type="ORF">ASN18_1591</name>
</gene>
<evidence type="ECO:0000313" key="7">
    <source>
        <dbReference type="Proteomes" id="UP000060487"/>
    </source>
</evidence>
<accession>A0ABR5SFC6</accession>
<evidence type="ECO:0000313" key="6">
    <source>
        <dbReference type="EMBL" id="KWT85882.1"/>
    </source>
</evidence>
<dbReference type="PANTHER" id="PTHR34388:SF1">
    <property type="entry name" value="DNA POLYMERASE III SUBUNIT DELTA"/>
    <property type="match status" value="1"/>
</dbReference>
<evidence type="ECO:0000259" key="5">
    <source>
        <dbReference type="Pfam" id="PF06144"/>
    </source>
</evidence>
<dbReference type="NCBIfam" id="TIGR01128">
    <property type="entry name" value="holA"/>
    <property type="match status" value="1"/>
</dbReference>
<evidence type="ECO:0000256" key="2">
    <source>
        <dbReference type="ARBA" id="ARBA00022695"/>
    </source>
</evidence>
<dbReference type="InterPro" id="IPR010372">
    <property type="entry name" value="DNA_pol3_delta_N"/>
</dbReference>
<dbReference type="EMBL" id="LNQR01000058">
    <property type="protein sequence ID" value="KWT85882.1"/>
    <property type="molecule type" value="Genomic_DNA"/>
</dbReference>
<keyword evidence="2" id="KW-0548">Nucleotidyltransferase</keyword>
<keyword evidence="3" id="KW-0235">DNA replication</keyword>
<keyword evidence="4" id="KW-0239">DNA-directed DNA polymerase</keyword>
<dbReference type="SUPFAM" id="SSF52540">
    <property type="entry name" value="P-loop containing nucleoside triphosphate hydrolases"/>
    <property type="match status" value="1"/>
</dbReference>